<dbReference type="PANTHER" id="PTHR46268">
    <property type="entry name" value="STRESS RESPONSE PROTEIN NHAX"/>
    <property type="match status" value="1"/>
</dbReference>
<keyword evidence="4" id="KW-1185">Reference proteome</keyword>
<proteinExistence type="inferred from homology"/>
<sequence>MEAFVPLVTYLNPNSDAATANVVAMAGHLGATLHALAINADIPPVSNALSHFLLDVPEMIREAEKLSRERGDHLLTLIVERAQAAGLTASTNAIAVKPALLAETAAVHSRYHDISLLGWEAGNPTSRLTAETVIFGAGRPTVLLPELSPVGALEHVAVAWDGSRVAARAAADAAPLLARATRVSVLSVVDDKPSSRDAAERFAGGLVRRGVEAAAVPLRGQGAPIAETLQETALERGAGLLVMGGYGHSRLRDFVLGGATKGVLDNLLMPVLLSH</sequence>
<dbReference type="CDD" id="cd00293">
    <property type="entry name" value="USP-like"/>
    <property type="match status" value="1"/>
</dbReference>
<dbReference type="Proteomes" id="UP001559025">
    <property type="component" value="Unassembled WGS sequence"/>
</dbReference>
<dbReference type="InterPro" id="IPR006015">
    <property type="entry name" value="Universal_stress_UspA"/>
</dbReference>
<dbReference type="RefSeq" id="WP_368803945.1">
    <property type="nucleotide sequence ID" value="NZ_JAZHFV010000005.1"/>
</dbReference>
<reference evidence="3 4" key="1">
    <citation type="submission" date="2024-01" db="EMBL/GenBank/DDBJ databases">
        <title>New evidence supports the origin of RcGTA from prophage.</title>
        <authorList>
            <person name="Xu Y."/>
            <person name="Liu B."/>
            <person name="Chen F."/>
        </authorList>
    </citation>
    <scope>NUCLEOTIDE SEQUENCE [LARGE SCALE GENOMIC DNA]</scope>
    <source>
        <strain evidence="3 4">CBW1107-2</strain>
    </source>
</reference>
<dbReference type="PRINTS" id="PR01438">
    <property type="entry name" value="UNVRSLSTRESS"/>
</dbReference>
<evidence type="ECO:0000259" key="2">
    <source>
        <dbReference type="Pfam" id="PF00582"/>
    </source>
</evidence>
<dbReference type="Pfam" id="PF00582">
    <property type="entry name" value="Usp"/>
    <property type="match status" value="1"/>
</dbReference>
<comment type="similarity">
    <text evidence="1">Belongs to the universal stress protein A family.</text>
</comment>
<organism evidence="3 4">
    <name type="scientific">Neoaquamicrobium sediminum</name>
    <dbReference type="NCBI Taxonomy" id="1849104"/>
    <lineage>
        <taxon>Bacteria</taxon>
        <taxon>Pseudomonadati</taxon>
        <taxon>Pseudomonadota</taxon>
        <taxon>Alphaproteobacteria</taxon>
        <taxon>Hyphomicrobiales</taxon>
        <taxon>Phyllobacteriaceae</taxon>
        <taxon>Neoaquamicrobium</taxon>
    </lineage>
</organism>
<dbReference type="EMBL" id="JAZHFV010000005">
    <property type="protein sequence ID" value="MEX4008706.1"/>
    <property type="molecule type" value="Genomic_DNA"/>
</dbReference>
<accession>A0ABV3WVJ2</accession>
<dbReference type="InterPro" id="IPR006016">
    <property type="entry name" value="UspA"/>
</dbReference>
<dbReference type="PANTHER" id="PTHR46268:SF15">
    <property type="entry name" value="UNIVERSAL STRESS PROTEIN HP_0031"/>
    <property type="match status" value="1"/>
</dbReference>
<dbReference type="Gene3D" id="3.40.50.12370">
    <property type="match status" value="1"/>
</dbReference>
<evidence type="ECO:0000313" key="4">
    <source>
        <dbReference type="Proteomes" id="UP001559025"/>
    </source>
</evidence>
<name>A0ABV3WVJ2_9HYPH</name>
<gene>
    <name evidence="3" type="ORF">V1479_15435</name>
</gene>
<dbReference type="SUPFAM" id="SSF52402">
    <property type="entry name" value="Adenine nucleotide alpha hydrolases-like"/>
    <property type="match status" value="1"/>
</dbReference>
<feature type="domain" description="UspA" evidence="2">
    <location>
        <begin position="154"/>
        <end position="273"/>
    </location>
</feature>
<evidence type="ECO:0000256" key="1">
    <source>
        <dbReference type="ARBA" id="ARBA00008791"/>
    </source>
</evidence>
<evidence type="ECO:0000313" key="3">
    <source>
        <dbReference type="EMBL" id="MEX4008706.1"/>
    </source>
</evidence>
<comment type="caution">
    <text evidence="3">The sequence shown here is derived from an EMBL/GenBank/DDBJ whole genome shotgun (WGS) entry which is preliminary data.</text>
</comment>
<protein>
    <submittedName>
        <fullName evidence="3">Universal stress protein</fullName>
    </submittedName>
</protein>